<proteinExistence type="predicted"/>
<gene>
    <name evidence="2" type="ORF">CBW46_013675</name>
</gene>
<dbReference type="InterPro" id="IPR005881">
    <property type="entry name" value="Ser_O-AcTrfase"/>
</dbReference>
<dbReference type="InterPro" id="IPR001451">
    <property type="entry name" value="Hexapep"/>
</dbReference>
<evidence type="ECO:0000256" key="1">
    <source>
        <dbReference type="ARBA" id="ARBA00018522"/>
    </source>
</evidence>
<name>A0A2W1N7W2_PAEXE</name>
<comment type="caution">
    <text evidence="2">The sequence shown here is derived from an EMBL/GenBank/DDBJ whole genome shotgun (WGS) entry which is preliminary data.</text>
</comment>
<sequence>MKLLWHIIIGRSVRAILIYRISAWCYRNHLRPLAHFFWSMNLLLHSIEISPLARIGPGLVIPHTLGIVIGGGAVIGRDVTIYQNVTIGTKNGKDYRYPSIGDNTVLFSGCVVVGPIKIGNNAVVGANAVVVSDVPNDSIALGIPAVVKNK</sequence>
<protein>
    <recommendedName>
        <fullName evidence="1">Serine acetyltransferase</fullName>
    </recommendedName>
</protein>
<dbReference type="EMBL" id="NHRJ02000007">
    <property type="protein sequence ID" value="PZE20477.1"/>
    <property type="molecule type" value="Genomic_DNA"/>
</dbReference>
<dbReference type="Proteomes" id="UP000214746">
    <property type="component" value="Unassembled WGS sequence"/>
</dbReference>
<dbReference type="PANTHER" id="PTHR42811">
    <property type="entry name" value="SERINE ACETYLTRANSFERASE"/>
    <property type="match status" value="1"/>
</dbReference>
<dbReference type="AlphaFoldDB" id="A0A2W1N7W2"/>
<evidence type="ECO:0000313" key="2">
    <source>
        <dbReference type="EMBL" id="PZE20477.1"/>
    </source>
</evidence>
<dbReference type="InterPro" id="IPR011004">
    <property type="entry name" value="Trimer_LpxA-like_sf"/>
</dbReference>
<dbReference type="GO" id="GO:0005737">
    <property type="term" value="C:cytoplasm"/>
    <property type="evidence" value="ECO:0007669"/>
    <property type="project" value="InterPro"/>
</dbReference>
<accession>A0A2W1N7W2</accession>
<dbReference type="GO" id="GO:0006535">
    <property type="term" value="P:cysteine biosynthetic process from serine"/>
    <property type="evidence" value="ECO:0007669"/>
    <property type="project" value="InterPro"/>
</dbReference>
<dbReference type="Pfam" id="PF00132">
    <property type="entry name" value="Hexapep"/>
    <property type="match status" value="1"/>
</dbReference>
<evidence type="ECO:0000313" key="3">
    <source>
        <dbReference type="Proteomes" id="UP000214746"/>
    </source>
</evidence>
<dbReference type="PIRSF" id="PIRSF000441">
    <property type="entry name" value="CysE"/>
    <property type="match status" value="1"/>
</dbReference>
<organism evidence="2 3">
    <name type="scientific">Paenibacillus xerothermodurans</name>
    <dbReference type="NCBI Taxonomy" id="1977292"/>
    <lineage>
        <taxon>Bacteria</taxon>
        <taxon>Bacillati</taxon>
        <taxon>Bacillota</taxon>
        <taxon>Bacilli</taxon>
        <taxon>Bacillales</taxon>
        <taxon>Paenibacillaceae</taxon>
        <taxon>Paenibacillus</taxon>
    </lineage>
</organism>
<dbReference type="SUPFAM" id="SSF51161">
    <property type="entry name" value="Trimeric LpxA-like enzymes"/>
    <property type="match status" value="1"/>
</dbReference>
<reference evidence="2" key="1">
    <citation type="submission" date="2018-06" db="EMBL/GenBank/DDBJ databases">
        <title>Paenibacillus xerothermodurans sp. nov. an extremely dry heat resistant spore forming bacterium isolated from the soil of Cape Canaveral, Florida.</title>
        <authorList>
            <person name="Seuylemezian A."/>
            <person name="Kaur N."/>
            <person name="Patil P."/>
            <person name="Patil P."/>
            <person name="Mayilraj S."/>
            <person name="Vaishampayan P."/>
        </authorList>
    </citation>
    <scope>NUCLEOTIDE SEQUENCE [LARGE SCALE GENOMIC DNA]</scope>
    <source>
        <strain evidence="2">ATCC 27380</strain>
    </source>
</reference>
<dbReference type="GO" id="GO:0009001">
    <property type="term" value="F:serine O-acetyltransferase activity"/>
    <property type="evidence" value="ECO:0007669"/>
    <property type="project" value="InterPro"/>
</dbReference>
<keyword evidence="3" id="KW-1185">Reference proteome</keyword>
<dbReference type="Gene3D" id="2.160.10.10">
    <property type="entry name" value="Hexapeptide repeat proteins"/>
    <property type="match status" value="1"/>
</dbReference>